<name>A0A450SQ39_9GAMM</name>
<reference evidence="1" key="1">
    <citation type="submission" date="2019-02" db="EMBL/GenBank/DDBJ databases">
        <authorList>
            <person name="Gruber-Vodicka R. H."/>
            <person name="Seah K. B. B."/>
        </authorList>
    </citation>
    <scope>NUCLEOTIDE SEQUENCE</scope>
    <source>
        <strain evidence="1">BECK_DK161</strain>
        <strain evidence="2">BECK_DK47</strain>
    </source>
</reference>
<evidence type="ECO:0000313" key="1">
    <source>
        <dbReference type="EMBL" id="VFJ56103.1"/>
    </source>
</evidence>
<proteinExistence type="predicted"/>
<organism evidence="1">
    <name type="scientific">Candidatus Kentrum sp. DK</name>
    <dbReference type="NCBI Taxonomy" id="2126562"/>
    <lineage>
        <taxon>Bacteria</taxon>
        <taxon>Pseudomonadati</taxon>
        <taxon>Pseudomonadota</taxon>
        <taxon>Gammaproteobacteria</taxon>
        <taxon>Candidatus Kentrum</taxon>
    </lineage>
</organism>
<protein>
    <recommendedName>
        <fullName evidence="3">DUF4258 domain-containing protein</fullName>
    </recommendedName>
</protein>
<dbReference type="AlphaFoldDB" id="A0A450SQ39"/>
<gene>
    <name evidence="2" type="ORF">BECKDK2373B_GA0170837_107420</name>
    <name evidence="1" type="ORF">BECKDK2373C_GA0170839_105214</name>
</gene>
<evidence type="ECO:0008006" key="3">
    <source>
        <dbReference type="Google" id="ProtNLM"/>
    </source>
</evidence>
<sequence length="105" mass="11935">MSITQQLSAIRQAITEGRILWKKHALQRMMERAISRQSVKEAVLYGAIIEQYPNDYPIPSLLIAAPIPTPLHVVLAWNADTSECHIITAYPPDITHFESDLITRR</sequence>
<dbReference type="EMBL" id="CAADEY010000052">
    <property type="protein sequence ID" value="VFJ56103.1"/>
    <property type="molecule type" value="Genomic_DNA"/>
</dbReference>
<dbReference type="InterPro" id="IPR025354">
    <property type="entry name" value="DUF4258"/>
</dbReference>
<evidence type="ECO:0000313" key="2">
    <source>
        <dbReference type="EMBL" id="VFJ58502.1"/>
    </source>
</evidence>
<dbReference type="EMBL" id="CAADEX010000074">
    <property type="protein sequence ID" value="VFJ58502.1"/>
    <property type="molecule type" value="Genomic_DNA"/>
</dbReference>
<accession>A0A450SQ39</accession>
<dbReference type="Pfam" id="PF14076">
    <property type="entry name" value="DUF4258"/>
    <property type="match status" value="1"/>
</dbReference>